<keyword evidence="1" id="KW-0472">Membrane</keyword>
<evidence type="ECO:0000259" key="2">
    <source>
        <dbReference type="PROSITE" id="PS51462"/>
    </source>
</evidence>
<dbReference type="PROSITE" id="PS51462">
    <property type="entry name" value="NUDIX"/>
    <property type="match status" value="1"/>
</dbReference>
<protein>
    <recommendedName>
        <fullName evidence="2">Nudix hydrolase domain-containing protein</fullName>
    </recommendedName>
</protein>
<dbReference type="PANTHER" id="PTHR12992">
    <property type="entry name" value="NUDIX HYDROLASE"/>
    <property type="match status" value="1"/>
</dbReference>
<proteinExistence type="predicted"/>
<dbReference type="Gene3D" id="3.90.79.10">
    <property type="entry name" value="Nucleoside Triphosphate Pyrophosphohydrolase"/>
    <property type="match status" value="1"/>
</dbReference>
<dbReference type="InterPro" id="IPR015797">
    <property type="entry name" value="NUDIX_hydrolase-like_dom_sf"/>
</dbReference>
<evidence type="ECO:0000313" key="3">
    <source>
        <dbReference type="EMBL" id="ESZ94863.1"/>
    </source>
</evidence>
<dbReference type="GO" id="GO:0010945">
    <property type="term" value="F:coenzyme A diphosphatase activity"/>
    <property type="evidence" value="ECO:0007669"/>
    <property type="project" value="InterPro"/>
</dbReference>
<dbReference type="Proteomes" id="UP000019487">
    <property type="component" value="Unassembled WGS sequence"/>
</dbReference>
<evidence type="ECO:0000313" key="4">
    <source>
        <dbReference type="Proteomes" id="UP000019487"/>
    </source>
</evidence>
<organism evidence="3 4">
    <name type="scientific">Sclerotinia borealis (strain F-4128)</name>
    <dbReference type="NCBI Taxonomy" id="1432307"/>
    <lineage>
        <taxon>Eukaryota</taxon>
        <taxon>Fungi</taxon>
        <taxon>Dikarya</taxon>
        <taxon>Ascomycota</taxon>
        <taxon>Pezizomycotina</taxon>
        <taxon>Leotiomycetes</taxon>
        <taxon>Helotiales</taxon>
        <taxon>Sclerotiniaceae</taxon>
        <taxon>Sclerotinia</taxon>
    </lineage>
</organism>
<dbReference type="Pfam" id="PF00293">
    <property type="entry name" value="NUDIX"/>
    <property type="match status" value="1"/>
</dbReference>
<dbReference type="STRING" id="1432307.W9CG25"/>
<sequence>MSFSSPPSITTSLHNTLLHISQNPYPYIPNPPNCPRRASVALILRIRPSRNDLPPTAPQVFPYPEPPTGERLANFFEQSWVKNGDPELLFIKRAAREGDRWTSHVALPGGKRDPGDATDKDVAVRETSEEIGLDLRGERCVFVGNLPERVVSTSWGSVPIMVLCPFLFIWICPAFPPLQLQPAEIASTHWVPLRVLLSPSVRTYEYVNVSDRFAKQGGVVLKTILKPVIGKMRFAAVRLRPSESLYCSSTKEYFSEESQPKKSVFGRACNWLKGGEKAPSDRPLLLWGLTLGMVADFLDQLPPHDSVDLWEYPTFTSPDIRIIINILTRNIKKRNTERLRGSAHDGTGNLIAMDGETTAAAGINVGGPIIGKNKTKEYAMGVMLEGYYDAMKKGVWISAGIRLMSTLALILWIFKSYRFRDNRGRF</sequence>
<name>W9CG25_SCLBF</name>
<keyword evidence="4" id="KW-1185">Reference proteome</keyword>
<dbReference type="InterPro" id="IPR045121">
    <property type="entry name" value="CoAse"/>
</dbReference>
<reference evidence="3 4" key="1">
    <citation type="journal article" date="2014" name="Genome Announc.">
        <title>Draft genome sequence of Sclerotinia borealis, a psychrophilic plant pathogenic fungus.</title>
        <authorList>
            <person name="Mardanov A.V."/>
            <person name="Beletsky A.V."/>
            <person name="Kadnikov V.V."/>
            <person name="Ignatov A.N."/>
            <person name="Ravin N.V."/>
        </authorList>
    </citation>
    <scope>NUCLEOTIDE SEQUENCE [LARGE SCALE GENOMIC DNA]</scope>
    <source>
        <strain evidence="4">F-4157</strain>
    </source>
</reference>
<keyword evidence="1" id="KW-1133">Transmembrane helix</keyword>
<gene>
    <name evidence="3" type="ORF">SBOR_4739</name>
</gene>
<keyword evidence="1" id="KW-0812">Transmembrane</keyword>
<feature type="domain" description="Nudix hydrolase" evidence="2">
    <location>
        <begin position="35"/>
        <end position="214"/>
    </location>
</feature>
<dbReference type="EMBL" id="AYSA01000222">
    <property type="protein sequence ID" value="ESZ94863.1"/>
    <property type="molecule type" value="Genomic_DNA"/>
</dbReference>
<dbReference type="OrthoDB" id="77989at2759"/>
<feature type="transmembrane region" description="Helical" evidence="1">
    <location>
        <begin position="395"/>
        <end position="414"/>
    </location>
</feature>
<dbReference type="AlphaFoldDB" id="W9CG25"/>
<dbReference type="CDD" id="cd03426">
    <property type="entry name" value="NUDIX_CoAse_Nudt7"/>
    <property type="match status" value="1"/>
</dbReference>
<dbReference type="SUPFAM" id="SSF55811">
    <property type="entry name" value="Nudix"/>
    <property type="match status" value="1"/>
</dbReference>
<dbReference type="PANTHER" id="PTHR12992:SF44">
    <property type="entry name" value="NUDIX HYDROLASE DOMAIN-CONTAINING PROTEIN"/>
    <property type="match status" value="1"/>
</dbReference>
<evidence type="ECO:0000256" key="1">
    <source>
        <dbReference type="SAM" id="Phobius"/>
    </source>
</evidence>
<accession>W9CG25</accession>
<dbReference type="HOGENOM" id="CLU_034301_0_0_1"/>
<comment type="caution">
    <text evidence="3">The sequence shown here is derived from an EMBL/GenBank/DDBJ whole genome shotgun (WGS) entry which is preliminary data.</text>
</comment>
<dbReference type="InterPro" id="IPR000086">
    <property type="entry name" value="NUDIX_hydrolase_dom"/>
</dbReference>